<feature type="compositionally biased region" description="Polar residues" evidence="3">
    <location>
        <begin position="1162"/>
        <end position="1171"/>
    </location>
</feature>
<dbReference type="Pfam" id="PF18796">
    <property type="entry name" value="LPD1"/>
    <property type="match status" value="1"/>
</dbReference>
<evidence type="ECO:0000256" key="1">
    <source>
        <dbReference type="ARBA" id="ARBA00023049"/>
    </source>
</evidence>
<feature type="compositionally biased region" description="Basic and acidic residues" evidence="3">
    <location>
        <begin position="1802"/>
        <end position="1816"/>
    </location>
</feature>
<dbReference type="RefSeq" id="WP_095506601.1">
    <property type="nucleotide sequence ID" value="NZ_BSNC01000002.1"/>
</dbReference>
<feature type="domain" description="Large polyvalent protein associated" evidence="8">
    <location>
        <begin position="3309"/>
        <end position="3480"/>
    </location>
</feature>
<keyword evidence="1" id="KW-0482">Metalloprotease</keyword>
<evidence type="ECO:0000259" key="6">
    <source>
        <dbReference type="Pfam" id="PF18796"/>
    </source>
</evidence>
<dbReference type="InterPro" id="IPR025657">
    <property type="entry name" value="RadC_JAB"/>
</dbReference>
<keyword evidence="1" id="KW-0378">Hydrolase</keyword>
<feature type="compositionally biased region" description="Low complexity" evidence="3">
    <location>
        <begin position="953"/>
        <end position="962"/>
    </location>
</feature>
<evidence type="ECO:0000259" key="5">
    <source>
        <dbReference type="Pfam" id="PF18763"/>
    </source>
</evidence>
<feature type="domain" description="Large polyvalent protein-associated" evidence="6">
    <location>
        <begin position="1990"/>
        <end position="2073"/>
    </location>
</feature>
<feature type="region of interest" description="Disordered" evidence="3">
    <location>
        <begin position="2635"/>
        <end position="2665"/>
    </location>
</feature>
<dbReference type="InterPro" id="IPR001405">
    <property type="entry name" value="UPF0758"/>
</dbReference>
<dbReference type="PROSITE" id="PS01302">
    <property type="entry name" value="UPF0758"/>
    <property type="match status" value="1"/>
</dbReference>
<keyword evidence="10" id="KW-1185">Reference proteome</keyword>
<evidence type="ECO:0000256" key="3">
    <source>
        <dbReference type="SAM" id="MobiDB-lite"/>
    </source>
</evidence>
<reference evidence="9" key="2">
    <citation type="submission" date="2023-01" db="EMBL/GenBank/DDBJ databases">
        <title>Draft genome sequence of Paraferrimonas sedimenticola strain NBRC 101628.</title>
        <authorList>
            <person name="Sun Q."/>
            <person name="Mori K."/>
        </authorList>
    </citation>
    <scope>NUCLEOTIDE SEQUENCE</scope>
    <source>
        <strain evidence="9">NBRC 101628</strain>
    </source>
</reference>
<feature type="compositionally biased region" description="Polar residues" evidence="3">
    <location>
        <begin position="1139"/>
        <end position="1150"/>
    </location>
</feature>
<dbReference type="InterPro" id="IPR020891">
    <property type="entry name" value="UPF0758_CS"/>
</dbReference>
<feature type="domain" description="DdrB-like" evidence="5">
    <location>
        <begin position="585"/>
        <end position="713"/>
    </location>
</feature>
<gene>
    <name evidence="9" type="ORF">GCM10007895_05800</name>
</gene>
<evidence type="ECO:0000313" key="9">
    <source>
        <dbReference type="EMBL" id="GLP95274.1"/>
    </source>
</evidence>
<dbReference type="Pfam" id="PF18763">
    <property type="entry name" value="ddrB-ParB"/>
    <property type="match status" value="1"/>
</dbReference>
<dbReference type="EMBL" id="BSNC01000002">
    <property type="protein sequence ID" value="GLP95274.1"/>
    <property type="molecule type" value="Genomic_DNA"/>
</dbReference>
<feature type="compositionally biased region" description="Basic and acidic residues" evidence="3">
    <location>
        <begin position="992"/>
        <end position="1007"/>
    </location>
</feature>
<feature type="domain" description="Large polyvalent protein-associated" evidence="7">
    <location>
        <begin position="1726"/>
        <end position="1827"/>
    </location>
</feature>
<evidence type="ECO:0000259" key="7">
    <source>
        <dbReference type="Pfam" id="PF18799"/>
    </source>
</evidence>
<feature type="region of interest" description="Disordered" evidence="3">
    <location>
        <begin position="1796"/>
        <end position="1818"/>
    </location>
</feature>
<feature type="domain" description="RadC-like JAB" evidence="4">
    <location>
        <begin position="2152"/>
        <end position="2261"/>
    </location>
</feature>
<dbReference type="Gene3D" id="3.40.140.10">
    <property type="entry name" value="Cytidine Deaminase, domain 2"/>
    <property type="match status" value="1"/>
</dbReference>
<organism evidence="9 10">
    <name type="scientific">Paraferrimonas sedimenticola</name>
    <dbReference type="NCBI Taxonomy" id="375674"/>
    <lineage>
        <taxon>Bacteria</taxon>
        <taxon>Pseudomonadati</taxon>
        <taxon>Pseudomonadota</taxon>
        <taxon>Gammaproteobacteria</taxon>
        <taxon>Alteromonadales</taxon>
        <taxon>Ferrimonadaceae</taxon>
        <taxon>Paraferrimonas</taxon>
    </lineage>
</organism>
<dbReference type="Proteomes" id="UP001161422">
    <property type="component" value="Unassembled WGS sequence"/>
</dbReference>
<evidence type="ECO:0000313" key="10">
    <source>
        <dbReference type="Proteomes" id="UP001161422"/>
    </source>
</evidence>
<comment type="caution">
    <text evidence="9">The sequence shown here is derived from an EMBL/GenBank/DDBJ whole genome shotgun (WGS) entry which is preliminary data.</text>
</comment>
<evidence type="ECO:0000259" key="4">
    <source>
        <dbReference type="Pfam" id="PF04002"/>
    </source>
</evidence>
<reference evidence="9" key="1">
    <citation type="journal article" date="2014" name="Int. J. Syst. Evol. Microbiol.">
        <title>Complete genome sequence of Corynebacterium casei LMG S-19264T (=DSM 44701T), isolated from a smear-ripened cheese.</title>
        <authorList>
            <consortium name="US DOE Joint Genome Institute (JGI-PGF)"/>
            <person name="Walter F."/>
            <person name="Albersmeier A."/>
            <person name="Kalinowski J."/>
            <person name="Ruckert C."/>
        </authorList>
    </citation>
    <scope>NUCLEOTIDE SEQUENCE</scope>
    <source>
        <strain evidence="9">NBRC 101628</strain>
    </source>
</reference>
<evidence type="ECO:0000259" key="8">
    <source>
        <dbReference type="Pfam" id="PF18857"/>
    </source>
</evidence>
<feature type="compositionally biased region" description="Polar residues" evidence="3">
    <location>
        <begin position="2635"/>
        <end position="2652"/>
    </location>
</feature>
<feature type="coiled-coil region" evidence="2">
    <location>
        <begin position="474"/>
        <end position="501"/>
    </location>
</feature>
<feature type="region of interest" description="Disordered" evidence="3">
    <location>
        <begin position="953"/>
        <end position="1016"/>
    </location>
</feature>
<dbReference type="Pfam" id="PF18857">
    <property type="entry name" value="LPD38"/>
    <property type="match status" value="1"/>
</dbReference>
<feature type="region of interest" description="Disordered" evidence="3">
    <location>
        <begin position="344"/>
        <end position="372"/>
    </location>
</feature>
<proteinExistence type="predicted"/>
<feature type="compositionally biased region" description="Polar residues" evidence="3">
    <location>
        <begin position="625"/>
        <end position="647"/>
    </location>
</feature>
<keyword evidence="2" id="KW-0175">Coiled coil</keyword>
<dbReference type="GO" id="GO:0008237">
    <property type="term" value="F:metallopeptidase activity"/>
    <property type="evidence" value="ECO:0007669"/>
    <property type="project" value="UniProtKB-KW"/>
</dbReference>
<feature type="region of interest" description="Disordered" evidence="3">
    <location>
        <begin position="609"/>
        <end position="662"/>
    </location>
</feature>
<feature type="region of interest" description="Disordered" evidence="3">
    <location>
        <begin position="1138"/>
        <end position="1174"/>
    </location>
</feature>
<accession>A0AA37VTB0</accession>
<evidence type="ECO:0000256" key="2">
    <source>
        <dbReference type="SAM" id="Coils"/>
    </source>
</evidence>
<keyword evidence="1" id="KW-0645">Protease</keyword>
<dbReference type="InterPro" id="IPR041047">
    <property type="entry name" value="LPD1"/>
</dbReference>
<dbReference type="Pfam" id="PF18799">
    <property type="entry name" value="LPD5"/>
    <property type="match status" value="1"/>
</dbReference>
<protein>
    <recommendedName>
        <fullName evidence="11">Large polyvalent protein-associated domain-containing protein</fullName>
    </recommendedName>
</protein>
<dbReference type="InterPro" id="IPR041398">
    <property type="entry name" value="DdrB_dom"/>
</dbReference>
<dbReference type="InterPro" id="IPR040561">
    <property type="entry name" value="LPD38"/>
</dbReference>
<dbReference type="PANTHER" id="PTHR30471">
    <property type="entry name" value="DNA REPAIR PROTEIN RADC"/>
    <property type="match status" value="1"/>
</dbReference>
<feature type="region of interest" description="Disordered" evidence="3">
    <location>
        <begin position="1521"/>
        <end position="1546"/>
    </location>
</feature>
<name>A0AA37VTB0_9GAMM</name>
<sequence>MAYIKFDPSQYAPKGNPVATNEQGRVGDFIDAFQAGAQTGLGGVFDFVGANAVAESFYKWAQDNHAEMSQSGQEALSKTLVNWNDDGSVSLGEGLTDFDTWLLNFAQLGGQLASTAIPGAGAAGLLAKTAKLGGKLKKANNVAGYALPGGASGTGLQMAEARQEVLELPDQILAESKRFGELVAKQHADSPELSAKEKWDAAKSELAEQVADEVRADPKVLLANFAASAIGDPILGKALLGMRIAKNGVMKSAATGFITEGTTEAAQAGISKYGVNQALQPFDGRELDAGVANAAVNEGILGGAFGGTVGGIGGIANRNPQPNETKNPAADKIRQDNEPLAASMDANTEQEAKRQADVESAQATARNFDDYEQPAAARKAGFDTATGAGQFGDDLLDQDSQRADKRKPMPYEQEGEFIPAGENLQAGGAGLLASPYIDSEASIVPEPQQPAALPQREQPKAIPDKGVVFAQDKFKAEREALAQAQKDERQARKKAKRKLNMMVRKRQMELADAPKQLVDKGIIFLGNAQGKPFASAKAAKAAKPFKDAQKDNLSPTVQPVEGGHAIAIKPVTEAGRDKVYTPSNQLIDVEYRLIEGDDLVTSNFIDGRINPAYPAERQPRDRTRSASLQQMKQISRNPNPNRLVNSPESDRGAPIVDGNIVESGNGRAAGLVEAYRQGTAKQYRAYLEQHAEEFGLTPEQIAGMRQPILVRQRMTELDQEGIRKFTKDSNESASLGLSPMEQASIDAQSLDGETLSLLSVPDNGNILSPDNQAFVRAFVRNLPEAEQGAFTQKDGKANRDLATRIERAVFAKAFGSDKLLELASETVTVDLKNIINSLANVSGKMAQLRELNSEVGNELSGIFAEATELVFKSRREGKALDELLSQGDMMNGYVSKEVETLARAIDRNLRSGKKMTTLFDGLIGSLIKASSPDGRLFGDDALTPAQAIAYVEQDQNQQEQSQPKPGGDFFGANPERLPKSKEGEGDSVSTDDGERGAGSDTQTRQRQEQVTQAEGTASVGMMGQLPESFKSVQLPDVSNLTFEEFRRDIEAQLGYPADSVKQYLDTDGKRQPLAALYDAEISKLAPEMIAARVKVANPYQFSPFNDDVTDQAKDAMDLALRAGRDDATAWQAFIDAGETISSPQGQTQSKVDALEGSEPTEGMSSSDNKGTPTRRIYYPGNKNEYYDVANADAMPIRAIRAKLKNNTFPNLEIRFVDSPKFGAVFEVFNTAIDVDENAMVFTVLDGEVVEMDARPQISGNPPPWWSPVVSANTHAQRQFLQQVVGHTVPVVNPDTHPEPQEEIIRLKREAGYYTPDGVTFWPTLETRRAKGMPIDEEPAPTPEKPSDSEVAKYEAELAQSLYRHTDSLVTDGRLDSAKVDDAIAKTEDDTQLSDGAYDYWQNADNYLAVIRVRLNDADTQAVLDSINGQPYAKDIAALGPEHTKPAADKGYMFITQRNQSARIVEPNIKKPFFVAHAELMEELWDLPAFDDLKAQGFDAVIAPGINYNHVALIDWKPVRGVPDSDTAPETNPPPKPNANQPSPKIEDFGEILPRARKHLASLTSALNSDIDLMAEPLSKSFPQPDYKKLQEGGMAPELLAVLAHTRAAIPAKPRMPHKVARWVKQVETARDFAKLITDGVLTVDQVSERMRETKAFSAMPDLFALANELTPDQIKTLGEYSILAEEGKLIKGLGDDAKEYTNWFKVQHKDYRKTQVFGELDGALSYIKDQLGKPDSKQPVKFSVGRFRGDKTFSIFRKISAGNYMILGTDFANGLEAKNYLDANYDAVLAKYKNKTQKPPMRRTDNSPRIGEDYRGGENVTPEQFGNTFGFRGVQFGNWVENDKRQQDLNEAYDSLLDLAEILDLPPLALSLNGQLGLAFGARGRGGKNPASAHYEPDLVVINLTKKKGAGSLAHEWFHALDNHFGNRDGGRDPFITRVARPVYKHDVESGKVVKTTPEDFNIRLATYEAFHGIIDAIRSTDMPKRSNTLDKRKSKPYWGTNIEMAARAFETYIINKAAAKGYSNDFLANVISETEAEELKKMLDDYEYPYPLASEMPVISDAFDGLFETLEVEQTDGGFLLNEAMPDYDGKASDLPSGELNENIPNQQEFDFHPAAEVSQQTARRDYTENFNTLYAQREVGQLNIGIEQVTGPQDAAHIFAPLRKRAQENFFILVLDKDRKPIRLIRHSIGRRDGASVDISLVAGAIADTPNAASYYLSHNHPSGNTQHSEADLVVTQKIVRATEGIGIDYDGHVVLGYNGEARFFTDRYNMDVIKATPAIRNKRVAITETRLQKRTLTDQFSVTTSIGARGVADRVKADHALILLNTAHNVIGSISFEADKAKNLKGEERAKRILAATYRANATAVIVKSSDEEVAKNLLGLINSQSDYRVIDWINSDTGWASSENGEQGMWNKEWHSQAKTSSPAPSFSFNLKQRALNKKMRMAQEAIEIITRKLGGSLAGIRIEVIPTQAEYNMMAGRPAHYNKSYVTFGAYNPEIQTAGIIAENIKSVDAAVRTLAHEVIAHGGLRNVIKPEDYKKFIDDILKTRDDPAFAGDWKRIRHDYGRRSEEVQAEELFARFVQYKPENGKRNIWWRRLTNAIRRLLESMGLIPKKDTAFMDDMLNSIVMGFKSNDSSINPDGSDPSSVRYSRTNRDSEQDSVLYSQERTDTRTAKEKLGLGEEASQSLSEKIREILTGTADKLKSDSFWNRVDEGVFDALVGIKNAEEAAGVNDLNKMGYVSARLASGVSDILHGMFNFGVPEWRDGVIQFKEGTTGLLDTLGQLSQEDLNNWLAWMGAKRAERLMEQGRENNLTQDDINELLDIPAEKEALFEAVRKEYNQHNSATLDIAQEAGLISEEQRSGFDEEYYVPFFREEGDTEMDQIADWIAAPFSKKGIASQSAQIRELKGGTRSTKDLLENILRRQSTLLDAALKNNAMREVVTNLKGTDFLSNESLRFKPVIVPKAQIIQRVKQSVEEAEHWAHLMAANGDHEMAMLIEQEAYEQGDSRSGALADAVIEKLDDLPKQGYEQLFALTPPKDKDIVSVRIDGKPQYFRVHDPALLRGLVAVTDTANQAILNRVGRAAKRFLTTGVTLSPDFMLRNFIRDAVHAWMINKDGFEFGKDSMKGLKQAFAEDDDYKALIFSGAAFQGGYIHAADPEAAAQQIRRNLSKRGMGKQEIENYMSSLLTKSGQVIEKYRGWSDKIENANRLSTYKSAREAGKSVREAAFESKDLMDYSRKGNWALIGTMVDFLPFFNARLQGLSKLVRAAKAGEKDKVLKVLSANLAMKGLKVMAFSLALAAINDDDERYQALPNWDKDANWHFFFGDEHWRLPKPFELGIIFGTMPERLFALGSGSQSGKDTANSIQHAFMSTLAINPVPQLVLPFVEVVANKSFFRDAPIEGMGDRNKLPSERYNAYTSDTVKALGGATGLSPKQVEHLIKGYTGTLGSYALMLSDIVARQLLGITKPAQGIERLPLVRTLYQGSGVPSSTMQQSAFYDALNIANEAAGSYKSAMMTGNHERAMEVMEAHREEIGARQALNRIQRQLSVLNKQAELVRRGNYSSEEMRQRLDRINERKNAIYQQAYLKFRIGQW</sequence>
<dbReference type="PANTHER" id="PTHR30471:SF3">
    <property type="entry name" value="UPF0758 PROTEIN YEES-RELATED"/>
    <property type="match status" value="1"/>
</dbReference>
<dbReference type="Pfam" id="PF04002">
    <property type="entry name" value="RadC"/>
    <property type="match status" value="1"/>
</dbReference>
<evidence type="ECO:0008006" key="11">
    <source>
        <dbReference type="Google" id="ProtNLM"/>
    </source>
</evidence>
<dbReference type="InterPro" id="IPR040651">
    <property type="entry name" value="LPD5"/>
</dbReference>